<evidence type="ECO:0000313" key="2">
    <source>
        <dbReference type="Proteomes" id="UP000006882"/>
    </source>
</evidence>
<protein>
    <submittedName>
        <fullName evidence="1">Uncharacterized protein</fullName>
    </submittedName>
</protein>
<dbReference type="Gramene" id="ONH94142">
    <property type="protein sequence ID" value="ONH94142"/>
    <property type="gene ID" value="PRUPE_7G000500"/>
</dbReference>
<evidence type="ECO:0000313" key="1">
    <source>
        <dbReference type="EMBL" id="ONH94142.1"/>
    </source>
</evidence>
<gene>
    <name evidence="1" type="ORF">PRUPE_7G000500</name>
</gene>
<dbReference type="EMBL" id="CM007657">
    <property type="protein sequence ID" value="ONH94142.1"/>
    <property type="molecule type" value="Genomic_DNA"/>
</dbReference>
<proteinExistence type="predicted"/>
<dbReference type="AlphaFoldDB" id="A0A251N473"/>
<dbReference type="Proteomes" id="UP000006882">
    <property type="component" value="Chromosome G7"/>
</dbReference>
<accession>A0A251N473</accession>
<name>A0A251N473_PRUPE</name>
<reference evidence="1 2" key="1">
    <citation type="journal article" date="2013" name="Nat. Genet.">
        <title>The high-quality draft genome of peach (Prunus persica) identifies unique patterns of genetic diversity, domestication and genome evolution.</title>
        <authorList>
            <consortium name="International Peach Genome Initiative"/>
            <person name="Verde I."/>
            <person name="Abbott A.G."/>
            <person name="Scalabrin S."/>
            <person name="Jung S."/>
            <person name="Shu S."/>
            <person name="Marroni F."/>
            <person name="Zhebentyayeva T."/>
            <person name="Dettori M.T."/>
            <person name="Grimwood J."/>
            <person name="Cattonaro F."/>
            <person name="Zuccolo A."/>
            <person name="Rossini L."/>
            <person name="Jenkins J."/>
            <person name="Vendramin E."/>
            <person name="Meisel L.A."/>
            <person name="Decroocq V."/>
            <person name="Sosinski B."/>
            <person name="Prochnik S."/>
            <person name="Mitros T."/>
            <person name="Policriti A."/>
            <person name="Cipriani G."/>
            <person name="Dondini L."/>
            <person name="Ficklin S."/>
            <person name="Goodstein D.M."/>
            <person name="Xuan P."/>
            <person name="Del Fabbro C."/>
            <person name="Aramini V."/>
            <person name="Copetti D."/>
            <person name="Gonzalez S."/>
            <person name="Horner D.S."/>
            <person name="Falchi R."/>
            <person name="Lucas S."/>
            <person name="Mica E."/>
            <person name="Maldonado J."/>
            <person name="Lazzari B."/>
            <person name="Bielenberg D."/>
            <person name="Pirona R."/>
            <person name="Miculan M."/>
            <person name="Barakat A."/>
            <person name="Testolin R."/>
            <person name="Stella A."/>
            <person name="Tartarini S."/>
            <person name="Tonutti P."/>
            <person name="Arus P."/>
            <person name="Orellana A."/>
            <person name="Wells C."/>
            <person name="Main D."/>
            <person name="Vizzotto G."/>
            <person name="Silva H."/>
            <person name="Salamini F."/>
            <person name="Schmutz J."/>
            <person name="Morgante M."/>
            <person name="Rokhsar D.S."/>
        </authorList>
    </citation>
    <scope>NUCLEOTIDE SEQUENCE [LARGE SCALE GENOMIC DNA]</scope>
    <source>
        <strain evidence="2">cv. Nemared</strain>
    </source>
</reference>
<keyword evidence="2" id="KW-1185">Reference proteome</keyword>
<sequence>MLNLKGFQEKLLTFENLQYVISYHESYGVFVNGSCIKVIMKGRKLFGKRSKIKYTDIWNMLSNLSITNIIFVLMSLHFEKTPEKITCFIRHSKVSLGTSLREIYLLWVFKIRLVSLIFSDKLTKKDCQRLYACFGRE</sequence>
<organism evidence="1 2">
    <name type="scientific">Prunus persica</name>
    <name type="common">Peach</name>
    <name type="synonym">Amygdalus persica</name>
    <dbReference type="NCBI Taxonomy" id="3760"/>
    <lineage>
        <taxon>Eukaryota</taxon>
        <taxon>Viridiplantae</taxon>
        <taxon>Streptophyta</taxon>
        <taxon>Embryophyta</taxon>
        <taxon>Tracheophyta</taxon>
        <taxon>Spermatophyta</taxon>
        <taxon>Magnoliopsida</taxon>
        <taxon>eudicotyledons</taxon>
        <taxon>Gunneridae</taxon>
        <taxon>Pentapetalae</taxon>
        <taxon>rosids</taxon>
        <taxon>fabids</taxon>
        <taxon>Rosales</taxon>
        <taxon>Rosaceae</taxon>
        <taxon>Amygdaloideae</taxon>
        <taxon>Amygdaleae</taxon>
        <taxon>Prunus</taxon>
    </lineage>
</organism>